<accession>A0ABY2QF84</accession>
<dbReference type="RefSeq" id="WP_136451993.1">
    <property type="nucleotide sequence ID" value="NZ_SSTI01000009.1"/>
</dbReference>
<comment type="similarity">
    <text evidence="2">Belongs to the MscS (TC 1.A.23) family.</text>
</comment>
<dbReference type="InterPro" id="IPR006685">
    <property type="entry name" value="MscS_channel_2nd"/>
</dbReference>
<feature type="transmembrane region" description="Helical" evidence="6">
    <location>
        <begin position="20"/>
        <end position="42"/>
    </location>
</feature>
<evidence type="ECO:0000256" key="6">
    <source>
        <dbReference type="SAM" id="Phobius"/>
    </source>
</evidence>
<dbReference type="InterPro" id="IPR049278">
    <property type="entry name" value="MS_channel_C"/>
</dbReference>
<evidence type="ECO:0000259" key="8">
    <source>
        <dbReference type="Pfam" id="PF21082"/>
    </source>
</evidence>
<feature type="domain" description="Mechanosensitive ion channel MscS C-terminal" evidence="8">
    <location>
        <begin position="329"/>
        <end position="390"/>
    </location>
</feature>
<keyword evidence="5 6" id="KW-0472">Membrane</keyword>
<evidence type="ECO:0000259" key="7">
    <source>
        <dbReference type="Pfam" id="PF00924"/>
    </source>
</evidence>
<keyword evidence="10" id="KW-1185">Reference proteome</keyword>
<comment type="caution">
    <text evidence="9">The sequence shown here is derived from an EMBL/GenBank/DDBJ whole genome shotgun (WGS) entry which is preliminary data.</text>
</comment>
<protein>
    <submittedName>
        <fullName evidence="9">Mechanosensitive ion channel family protein</fullName>
    </submittedName>
</protein>
<feature type="transmembrane region" description="Helical" evidence="6">
    <location>
        <begin position="62"/>
        <end position="79"/>
    </location>
</feature>
<dbReference type="Gene3D" id="2.30.30.60">
    <property type="match status" value="1"/>
</dbReference>
<dbReference type="Pfam" id="PF00924">
    <property type="entry name" value="MS_channel_2nd"/>
    <property type="match status" value="1"/>
</dbReference>
<dbReference type="EMBL" id="SSTI01000009">
    <property type="protein sequence ID" value="THG39230.1"/>
    <property type="molecule type" value="Genomic_DNA"/>
</dbReference>
<name>A0ABY2QF84_9SPHN</name>
<comment type="subcellular location">
    <subcellularLocation>
        <location evidence="1">Endomembrane system</location>
        <topology evidence="1">Multi-pass membrane protein</topology>
    </subcellularLocation>
</comment>
<evidence type="ECO:0000256" key="5">
    <source>
        <dbReference type="ARBA" id="ARBA00023136"/>
    </source>
</evidence>
<organism evidence="9 10">
    <name type="scientific">Sphingomonas olei</name>
    <dbReference type="NCBI Taxonomy" id="1886787"/>
    <lineage>
        <taxon>Bacteria</taxon>
        <taxon>Pseudomonadati</taxon>
        <taxon>Pseudomonadota</taxon>
        <taxon>Alphaproteobacteria</taxon>
        <taxon>Sphingomonadales</taxon>
        <taxon>Sphingomonadaceae</taxon>
        <taxon>Sphingomonas</taxon>
    </lineage>
</organism>
<evidence type="ECO:0000256" key="4">
    <source>
        <dbReference type="ARBA" id="ARBA00022989"/>
    </source>
</evidence>
<evidence type="ECO:0000256" key="3">
    <source>
        <dbReference type="ARBA" id="ARBA00022692"/>
    </source>
</evidence>
<evidence type="ECO:0000313" key="9">
    <source>
        <dbReference type="EMBL" id="THG39230.1"/>
    </source>
</evidence>
<feature type="transmembrane region" description="Helical" evidence="6">
    <location>
        <begin position="91"/>
        <end position="116"/>
    </location>
</feature>
<dbReference type="PANTHER" id="PTHR30414:SF0">
    <property type="entry name" value="MINICONDUCTANCE MECHANOSENSITIVE CHANNEL YBDG"/>
    <property type="match status" value="1"/>
</dbReference>
<dbReference type="PANTHER" id="PTHR30414">
    <property type="entry name" value="MINICONDUCTANCE MECHANOSENSITIVE CHANNEL YBDG"/>
    <property type="match status" value="1"/>
</dbReference>
<dbReference type="SUPFAM" id="SSF50182">
    <property type="entry name" value="Sm-like ribonucleoproteins"/>
    <property type="match status" value="1"/>
</dbReference>
<proteinExistence type="inferred from homology"/>
<dbReference type="Proteomes" id="UP000308038">
    <property type="component" value="Unassembled WGS sequence"/>
</dbReference>
<sequence length="411" mass="44984">MTAAPSLSLRGIPVLAQLPAWAETLIALALLGAIAWGANFVVKRIALRYIMRRLPVEGAAPIAARLANIVPALIVAYGIRAVPNLPAPLGVAIGNVVAASIILFLALAIGAALSLANQIYERRPEAAHRPIKGYVQVLKIVLYLGAAILIVAALMEQSPLLLLSGLGAMAAVLMLVFKDTILSLVASVQLTSNDMLRVGDWIDMPQLHADGAVIDIALHTVKVQNWDKTVTTIPTHRLIQESYKNWRGMAESGGRRIKRALLIDQNCVRFLTEAERDRMADIALLHDHIDRKRGELAEWNARLGPAAQIPANQRRVTNIGTFRAYVLHYLRANPRIAQDMTLIVRQLSPTPQGIPIEIYCFTATTMWVEYEDIQADIFDHLIAILPEFGLRAFQEPSGVDLRMIGARADAA</sequence>
<evidence type="ECO:0000313" key="10">
    <source>
        <dbReference type="Proteomes" id="UP000308038"/>
    </source>
</evidence>
<gene>
    <name evidence="9" type="ORF">E5988_12815</name>
</gene>
<feature type="transmembrane region" description="Helical" evidence="6">
    <location>
        <begin position="137"/>
        <end position="154"/>
    </location>
</feature>
<dbReference type="InterPro" id="IPR030192">
    <property type="entry name" value="YbdG"/>
</dbReference>
<feature type="transmembrane region" description="Helical" evidence="6">
    <location>
        <begin position="160"/>
        <end position="177"/>
    </location>
</feature>
<evidence type="ECO:0000256" key="2">
    <source>
        <dbReference type="ARBA" id="ARBA00008017"/>
    </source>
</evidence>
<dbReference type="Pfam" id="PF21082">
    <property type="entry name" value="MS_channel_3rd"/>
    <property type="match status" value="1"/>
</dbReference>
<dbReference type="InterPro" id="IPR023408">
    <property type="entry name" value="MscS_beta-dom_sf"/>
</dbReference>
<reference evidence="9 10" key="1">
    <citation type="submission" date="2019-04" db="EMBL/GenBank/DDBJ databases">
        <title>Microbes associate with the intestines of laboratory mice.</title>
        <authorList>
            <person name="Navarre W."/>
            <person name="Wong E."/>
            <person name="Huang K.C."/>
            <person name="Tropini C."/>
            <person name="Ng K."/>
            <person name="Yu B."/>
        </authorList>
    </citation>
    <scope>NUCLEOTIDE SEQUENCE [LARGE SCALE GENOMIC DNA]</scope>
    <source>
        <strain evidence="9 10">NM83_B4-11</strain>
    </source>
</reference>
<feature type="domain" description="Mechanosensitive ion channel MscS" evidence="7">
    <location>
        <begin position="179"/>
        <end position="247"/>
    </location>
</feature>
<evidence type="ECO:0000256" key="1">
    <source>
        <dbReference type="ARBA" id="ARBA00004127"/>
    </source>
</evidence>
<keyword evidence="4 6" id="KW-1133">Transmembrane helix</keyword>
<dbReference type="InterPro" id="IPR010920">
    <property type="entry name" value="LSM_dom_sf"/>
</dbReference>
<keyword evidence="3 6" id="KW-0812">Transmembrane</keyword>